<proteinExistence type="predicted"/>
<accession>A0A2M8PYA6</accession>
<organism evidence="1 2">
    <name type="scientific">Candidatus Thermofonsia Clade 1 bacterium</name>
    <dbReference type="NCBI Taxonomy" id="2364210"/>
    <lineage>
        <taxon>Bacteria</taxon>
        <taxon>Bacillati</taxon>
        <taxon>Chloroflexota</taxon>
        <taxon>Candidatus Thermofontia</taxon>
        <taxon>Candidatus Thermofonsia Clade 1</taxon>
    </lineage>
</organism>
<protein>
    <recommendedName>
        <fullName evidence="3">NB-ARC domain-containing protein</fullName>
    </recommendedName>
</protein>
<sequence length="340" mass="37858">MEARYLLANLSEHHKVELIAASALLLSYPLRLPEAALDTLALTLRRIEPPRQRDLPILPPRAARRLVPELIQRARAILQPPPALALIDRQAELKRAIEALCAARAACLDAHGIGKTAFLRALAADTRLRAQFEHIWWLDNPLPQATFVQLMAYALDVPDAFEAPPERQLSLLRAAMRRAKALLCCDWQAEWLSALAPQVIWLSELPPAEAEFIALNALPESAVREYLAAQTRLTEPEQQQLAALIGGSPALARLCVALLNEDDLTSSLLLDFLRALPPEQRYSALLNESINSFPAEYRAICYALTMTPSKRLPSALIAARFRHPVAARRALTFLARRQLI</sequence>
<comment type="caution">
    <text evidence="1">The sequence shown here is derived from an EMBL/GenBank/DDBJ whole genome shotgun (WGS) entry which is preliminary data.</text>
</comment>
<feature type="non-terminal residue" evidence="1">
    <location>
        <position position="340"/>
    </location>
</feature>
<reference evidence="1 2" key="1">
    <citation type="submission" date="2017-11" db="EMBL/GenBank/DDBJ databases">
        <title>Evolution of Phototrophy in the Chloroflexi Phylum Driven by Horizontal Gene Transfer.</title>
        <authorList>
            <person name="Ward L.M."/>
            <person name="Hemp J."/>
            <person name="Shih P.M."/>
            <person name="Mcglynn S.E."/>
            <person name="Fischer W."/>
        </authorList>
    </citation>
    <scope>NUCLEOTIDE SEQUENCE [LARGE SCALE GENOMIC DNA]</scope>
    <source>
        <strain evidence="1">CP1_1M</strain>
    </source>
</reference>
<dbReference type="Proteomes" id="UP000228947">
    <property type="component" value="Unassembled WGS sequence"/>
</dbReference>
<gene>
    <name evidence="1" type="ORF">CUN50_03900</name>
</gene>
<evidence type="ECO:0000313" key="2">
    <source>
        <dbReference type="Proteomes" id="UP000228947"/>
    </source>
</evidence>
<dbReference type="AlphaFoldDB" id="A0A2M8PYA6"/>
<dbReference type="EMBL" id="PGTL01000015">
    <property type="protein sequence ID" value="PJF42529.1"/>
    <property type="molecule type" value="Genomic_DNA"/>
</dbReference>
<evidence type="ECO:0000313" key="1">
    <source>
        <dbReference type="EMBL" id="PJF42529.1"/>
    </source>
</evidence>
<name>A0A2M8PYA6_9CHLR</name>
<evidence type="ECO:0008006" key="3">
    <source>
        <dbReference type="Google" id="ProtNLM"/>
    </source>
</evidence>